<dbReference type="AlphaFoldDB" id="A0A433T101"/>
<evidence type="ECO:0000313" key="2">
    <source>
        <dbReference type="EMBL" id="RUS75225.1"/>
    </source>
</evidence>
<keyword evidence="3" id="KW-1185">Reference proteome</keyword>
<comment type="caution">
    <text evidence="2">The sequence shown here is derived from an EMBL/GenBank/DDBJ whole genome shotgun (WGS) entry which is preliminary data.</text>
</comment>
<accession>A0A433T101</accession>
<evidence type="ECO:0000313" key="3">
    <source>
        <dbReference type="Proteomes" id="UP000271974"/>
    </source>
</evidence>
<sequence length="166" mass="18886">RICKGRRRKNRVHAPIDDNVSEPKTGKSSTTPDHRAIPTEPFSHYDCIRSSDQENEAMHPYAIDFDPYDKIVEKIYPNETSNRPANVEPSQADVIAEQCLNDDESGSYIQMTDVQYSSLTPLHADYYTVHTFQTQQLGGNEGDYLTPLDDLGETEESEFMEPKVEL</sequence>
<dbReference type="EMBL" id="RQTK01000761">
    <property type="protein sequence ID" value="RUS75225.1"/>
    <property type="molecule type" value="Genomic_DNA"/>
</dbReference>
<feature type="non-terminal residue" evidence="2">
    <location>
        <position position="1"/>
    </location>
</feature>
<dbReference type="Proteomes" id="UP000271974">
    <property type="component" value="Unassembled WGS sequence"/>
</dbReference>
<protein>
    <submittedName>
        <fullName evidence="2">Uncharacterized protein</fullName>
    </submittedName>
</protein>
<evidence type="ECO:0000256" key="1">
    <source>
        <dbReference type="SAM" id="MobiDB-lite"/>
    </source>
</evidence>
<proteinExistence type="predicted"/>
<name>A0A433T101_ELYCH</name>
<reference evidence="2 3" key="1">
    <citation type="submission" date="2019-01" db="EMBL/GenBank/DDBJ databases">
        <title>A draft genome assembly of the solar-powered sea slug Elysia chlorotica.</title>
        <authorList>
            <person name="Cai H."/>
            <person name="Li Q."/>
            <person name="Fang X."/>
            <person name="Li J."/>
            <person name="Curtis N.E."/>
            <person name="Altenburger A."/>
            <person name="Shibata T."/>
            <person name="Feng M."/>
            <person name="Maeda T."/>
            <person name="Schwartz J.A."/>
            <person name="Shigenobu S."/>
            <person name="Lundholm N."/>
            <person name="Nishiyama T."/>
            <person name="Yang H."/>
            <person name="Hasebe M."/>
            <person name="Li S."/>
            <person name="Pierce S.K."/>
            <person name="Wang J."/>
        </authorList>
    </citation>
    <scope>NUCLEOTIDE SEQUENCE [LARGE SCALE GENOMIC DNA]</scope>
    <source>
        <strain evidence="2">EC2010</strain>
        <tissue evidence="2">Whole organism of an adult</tissue>
    </source>
</reference>
<organism evidence="2 3">
    <name type="scientific">Elysia chlorotica</name>
    <name type="common">Eastern emerald elysia</name>
    <name type="synonym">Sea slug</name>
    <dbReference type="NCBI Taxonomy" id="188477"/>
    <lineage>
        <taxon>Eukaryota</taxon>
        <taxon>Metazoa</taxon>
        <taxon>Spiralia</taxon>
        <taxon>Lophotrochozoa</taxon>
        <taxon>Mollusca</taxon>
        <taxon>Gastropoda</taxon>
        <taxon>Heterobranchia</taxon>
        <taxon>Euthyneura</taxon>
        <taxon>Panpulmonata</taxon>
        <taxon>Sacoglossa</taxon>
        <taxon>Placobranchoidea</taxon>
        <taxon>Plakobranchidae</taxon>
        <taxon>Elysia</taxon>
    </lineage>
</organism>
<gene>
    <name evidence="2" type="ORF">EGW08_017015</name>
</gene>
<feature type="region of interest" description="Disordered" evidence="1">
    <location>
        <begin position="1"/>
        <end position="41"/>
    </location>
</feature>
<feature type="compositionally biased region" description="Basic residues" evidence="1">
    <location>
        <begin position="1"/>
        <end position="12"/>
    </location>
</feature>